<keyword evidence="6" id="KW-0539">Nucleus</keyword>
<comment type="similarity">
    <text evidence="2">Belongs to the CAMTA family.</text>
</comment>
<dbReference type="EMBL" id="JAAGAX010000006">
    <property type="protein sequence ID" value="KAF2312753.1"/>
    <property type="molecule type" value="Genomic_DNA"/>
</dbReference>
<proteinExistence type="inferred from homology"/>
<reference evidence="8 9" key="1">
    <citation type="journal article" date="2020" name="Mol. Plant">
        <title>The Chromosome-Based Rubber Tree Genome Provides New Insights into Spurge Genome Evolution and Rubber Biosynthesis.</title>
        <authorList>
            <person name="Liu J."/>
            <person name="Shi C."/>
            <person name="Shi C.C."/>
            <person name="Li W."/>
            <person name="Zhang Q.J."/>
            <person name="Zhang Y."/>
            <person name="Li K."/>
            <person name="Lu H.F."/>
            <person name="Shi C."/>
            <person name="Zhu S.T."/>
            <person name="Xiao Z.Y."/>
            <person name="Nan H."/>
            <person name="Yue Y."/>
            <person name="Zhu X.G."/>
            <person name="Wu Y."/>
            <person name="Hong X.N."/>
            <person name="Fan G.Y."/>
            <person name="Tong Y."/>
            <person name="Zhang D."/>
            <person name="Mao C.L."/>
            <person name="Liu Y.L."/>
            <person name="Hao S.J."/>
            <person name="Liu W.Q."/>
            <person name="Lv M.Q."/>
            <person name="Zhang H.B."/>
            <person name="Liu Y."/>
            <person name="Hu-Tang G.R."/>
            <person name="Wang J.P."/>
            <person name="Wang J.H."/>
            <person name="Sun Y.H."/>
            <person name="Ni S.B."/>
            <person name="Chen W.B."/>
            <person name="Zhang X.C."/>
            <person name="Jiao Y.N."/>
            <person name="Eichler E.E."/>
            <person name="Li G.H."/>
            <person name="Liu X."/>
            <person name="Gao L.Z."/>
        </authorList>
    </citation>
    <scope>NUCLEOTIDE SEQUENCE [LARGE SCALE GENOMIC DNA]</scope>
    <source>
        <strain evidence="9">cv. GT1</strain>
        <tissue evidence="8">Leaf</tissue>
    </source>
</reference>
<sequence length="751" mass="84188">MAEGANHRAETDLFGFREHKGEARTRWFRPNEIQAILCNYKYFLINVKPVHLPKSGDIMLFDRKKLRNFRKDGHNWKKKNDGKTVKEAHEHLKVGNEERIHVYYAHGEDNPTFVRRCYWLLDKTLEHIVLVHYRETQEGSPVTPMNSNSSLVSDQSPWLLSEEFDSGVGHAYHVGEKEALEPGDSLTVINHVMRIHEINTLEWDDLVMNNPRNSLIPKGDKITSFDQRNQVAVNGSLNDGISLPAYNLSAEIPPLDNLSEPVANKNSHLNIPEDAYSPSTRVQVNSNVHRKDSSIIGTGDSLDLLVNDGLQCQDSFGGWINCTIADSPGSIDNAVLESSISSGHDSYTSPEIDQLQSSVPEQIFVITDTSHAWAYSTEMTKILLTGYFHEQYLHLAKSNLCCVCGDACVRAEIVQAGVYRCLVSPHSPGIVNLFLSLDGLIPISQVLNFEYRAALCYPVASSEDKPNWEEFKLQMRLAYLLFSTSRTLNILTSKVSPANLNEAKMFSHKTSSISHMWAYFIKSIEDGRFSFAQAKDGLFELSLKNMIKEWLLERVVEGCKITEYDAQGAKPNLVTDPTSENPGGCTAADLASAKGYDGLAGYLSEKSLVAHFKDMSIAGNVSGSLRTSATDTVNSENLSEEELYLKDTLAAYRTAADAAARIQVAFGEHSLKVRTKAVQLTNPEDEAQIIVAAMKIQHSFRNYETRKKMAAAAHIQYRFRSWKMQKEFLNIREHAIKIQVSTFHLLGHLDK</sequence>
<evidence type="ECO:0000256" key="3">
    <source>
        <dbReference type="ARBA" id="ARBA00023043"/>
    </source>
</evidence>
<dbReference type="PROSITE" id="PS51437">
    <property type="entry name" value="CG_1"/>
    <property type="match status" value="1"/>
</dbReference>
<dbReference type="Gene3D" id="2.60.40.10">
    <property type="entry name" value="Immunoglobulins"/>
    <property type="match status" value="1"/>
</dbReference>
<dbReference type="SUPFAM" id="SSF81296">
    <property type="entry name" value="E set domains"/>
    <property type="match status" value="1"/>
</dbReference>
<evidence type="ECO:0000259" key="7">
    <source>
        <dbReference type="PROSITE" id="PS51437"/>
    </source>
</evidence>
<dbReference type="InterPro" id="IPR014756">
    <property type="entry name" value="Ig_E-set"/>
</dbReference>
<feature type="domain" description="CG-1" evidence="7">
    <location>
        <begin position="16"/>
        <end position="142"/>
    </location>
</feature>
<keyword evidence="5" id="KW-0804">Transcription</keyword>
<keyword evidence="9" id="KW-1185">Reference proteome</keyword>
<keyword evidence="4" id="KW-0010">Activator</keyword>
<dbReference type="GO" id="GO:0005634">
    <property type="term" value="C:nucleus"/>
    <property type="evidence" value="ECO:0007669"/>
    <property type="project" value="UniProtKB-SubCell"/>
</dbReference>
<evidence type="ECO:0000256" key="2">
    <source>
        <dbReference type="ARBA" id="ARBA00008267"/>
    </source>
</evidence>
<dbReference type="PANTHER" id="PTHR23335:SF3">
    <property type="entry name" value="CALMODULIN-BINDING TRANSCRIPTION ACTIVATOR 5"/>
    <property type="match status" value="1"/>
</dbReference>
<dbReference type="PANTHER" id="PTHR23335">
    <property type="entry name" value="CALMODULIN-BINDING TRANSCRIPTION ACTIVATOR CAMTA"/>
    <property type="match status" value="1"/>
</dbReference>
<organism evidence="8 9">
    <name type="scientific">Hevea brasiliensis</name>
    <name type="common">Para rubber tree</name>
    <name type="synonym">Siphonia brasiliensis</name>
    <dbReference type="NCBI Taxonomy" id="3981"/>
    <lineage>
        <taxon>Eukaryota</taxon>
        <taxon>Viridiplantae</taxon>
        <taxon>Streptophyta</taxon>
        <taxon>Embryophyta</taxon>
        <taxon>Tracheophyta</taxon>
        <taxon>Spermatophyta</taxon>
        <taxon>Magnoliopsida</taxon>
        <taxon>eudicotyledons</taxon>
        <taxon>Gunneridae</taxon>
        <taxon>Pentapetalae</taxon>
        <taxon>rosids</taxon>
        <taxon>fabids</taxon>
        <taxon>Malpighiales</taxon>
        <taxon>Euphorbiaceae</taxon>
        <taxon>Crotonoideae</taxon>
        <taxon>Micrandreae</taxon>
        <taxon>Hevea</taxon>
    </lineage>
</organism>
<name>A0A6A6MK73_HEVBR</name>
<evidence type="ECO:0000313" key="8">
    <source>
        <dbReference type="EMBL" id="KAF2312753.1"/>
    </source>
</evidence>
<dbReference type="Proteomes" id="UP000467840">
    <property type="component" value="Chromosome 14"/>
</dbReference>
<dbReference type="Pfam" id="PF03859">
    <property type="entry name" value="CG-1"/>
    <property type="match status" value="1"/>
</dbReference>
<protein>
    <recommendedName>
        <fullName evidence="7">CG-1 domain-containing protein</fullName>
    </recommendedName>
</protein>
<comment type="subcellular location">
    <subcellularLocation>
        <location evidence="1">Nucleus</location>
    </subcellularLocation>
</comment>
<keyword evidence="3" id="KW-0040">ANK repeat</keyword>
<dbReference type="SMART" id="SM01076">
    <property type="entry name" value="CG-1"/>
    <property type="match status" value="1"/>
</dbReference>
<evidence type="ECO:0000256" key="5">
    <source>
        <dbReference type="ARBA" id="ARBA00023163"/>
    </source>
</evidence>
<comment type="caution">
    <text evidence="8">The sequence shown here is derived from an EMBL/GenBank/DDBJ whole genome shotgun (WGS) entry which is preliminary data.</text>
</comment>
<evidence type="ECO:0000256" key="1">
    <source>
        <dbReference type="ARBA" id="ARBA00004123"/>
    </source>
</evidence>
<dbReference type="AlphaFoldDB" id="A0A6A6MK73"/>
<evidence type="ECO:0000313" key="9">
    <source>
        <dbReference type="Proteomes" id="UP000467840"/>
    </source>
</evidence>
<dbReference type="InterPro" id="IPR005559">
    <property type="entry name" value="CG-1_dom"/>
</dbReference>
<dbReference type="GO" id="GO:0003690">
    <property type="term" value="F:double-stranded DNA binding"/>
    <property type="evidence" value="ECO:0007669"/>
    <property type="project" value="TreeGrafter"/>
</dbReference>
<dbReference type="PROSITE" id="PS50096">
    <property type="entry name" value="IQ"/>
    <property type="match status" value="1"/>
</dbReference>
<gene>
    <name evidence="8" type="ORF">GH714_039846</name>
</gene>
<evidence type="ECO:0000256" key="4">
    <source>
        <dbReference type="ARBA" id="ARBA00023159"/>
    </source>
</evidence>
<dbReference type="InterPro" id="IPR013783">
    <property type="entry name" value="Ig-like_fold"/>
</dbReference>
<dbReference type="GO" id="GO:0003712">
    <property type="term" value="F:transcription coregulator activity"/>
    <property type="evidence" value="ECO:0007669"/>
    <property type="project" value="TreeGrafter"/>
</dbReference>
<accession>A0A6A6MK73</accession>
<evidence type="ECO:0000256" key="6">
    <source>
        <dbReference type="ARBA" id="ARBA00023242"/>
    </source>
</evidence>
<dbReference type="GO" id="GO:0006357">
    <property type="term" value="P:regulation of transcription by RNA polymerase II"/>
    <property type="evidence" value="ECO:0007669"/>
    <property type="project" value="TreeGrafter"/>
</dbReference>